<keyword evidence="4" id="KW-1185">Reference proteome</keyword>
<evidence type="ECO:0000256" key="1">
    <source>
        <dbReference type="SAM" id="SignalP"/>
    </source>
</evidence>
<evidence type="ECO:0000259" key="2">
    <source>
        <dbReference type="PROSITE" id="PS50279"/>
    </source>
</evidence>
<feature type="domain" description="BPTI/Kunitz inhibitor" evidence="2">
    <location>
        <begin position="33"/>
        <end position="90"/>
    </location>
</feature>
<dbReference type="GO" id="GO:0004867">
    <property type="term" value="F:serine-type endopeptidase inhibitor activity"/>
    <property type="evidence" value="ECO:0007669"/>
    <property type="project" value="InterPro"/>
</dbReference>
<feature type="chain" id="PRO_5042101837" description="BPTI/Kunitz inhibitor domain-containing protein" evidence="1">
    <location>
        <begin position="20"/>
        <end position="92"/>
    </location>
</feature>
<reference evidence="3" key="1">
    <citation type="journal article" date="2021" name="Mol. Ecol. Resour.">
        <title>Phylogenomic analyses of the genus Drosophila reveals genomic signals of climate adaptation.</title>
        <authorList>
            <person name="Li F."/>
            <person name="Rane R.V."/>
            <person name="Luria V."/>
            <person name="Xiong Z."/>
            <person name="Chen J."/>
            <person name="Li Z."/>
            <person name="Catullo R.A."/>
            <person name="Griffin P.C."/>
            <person name="Schiffer M."/>
            <person name="Pearce S."/>
            <person name="Lee S.F."/>
            <person name="McElroy K."/>
            <person name="Stocker A."/>
            <person name="Shirriffs J."/>
            <person name="Cockerell F."/>
            <person name="Coppin C."/>
            <person name="Sgro C.M."/>
            <person name="Karger A."/>
            <person name="Cain J.W."/>
            <person name="Weber J.A."/>
            <person name="Santpere G."/>
            <person name="Kirschner M.W."/>
            <person name="Hoffmann A.A."/>
            <person name="Oakeshott J.G."/>
            <person name="Zhang G."/>
        </authorList>
    </citation>
    <scope>NUCLEOTIDE SEQUENCE</scope>
    <source>
        <strain evidence="3">BGI-SZ-2011g</strain>
    </source>
</reference>
<comment type="caution">
    <text evidence="3">The sequence shown here is derived from an EMBL/GenBank/DDBJ whole genome shotgun (WGS) entry which is preliminary data.</text>
</comment>
<keyword evidence="1" id="KW-0732">Signal</keyword>
<evidence type="ECO:0000313" key="3">
    <source>
        <dbReference type="EMBL" id="KAH8369641.1"/>
    </source>
</evidence>
<gene>
    <name evidence="3" type="ORF">KR093_000402</name>
</gene>
<dbReference type="InterPro" id="IPR002223">
    <property type="entry name" value="Kunitz_BPTI"/>
</dbReference>
<dbReference type="Pfam" id="PF00014">
    <property type="entry name" value="Kunitz_BPTI"/>
    <property type="match status" value="1"/>
</dbReference>
<dbReference type="EMBL" id="JAJJHW010002585">
    <property type="protein sequence ID" value="KAH8369641.1"/>
    <property type="molecule type" value="Genomic_DNA"/>
</dbReference>
<dbReference type="PROSITE" id="PS50279">
    <property type="entry name" value="BPTI_KUNITZ_2"/>
    <property type="match status" value="1"/>
</dbReference>
<sequence length="92" mass="10677">MKVVLLLACLALFVVCSEAQRCRGRVRRSEENCVGGRDTGTRRGNRCHRNSNNDMWYYSRRTRSCRKMSYRGCGGNKNRYCSLSACERKCVR</sequence>
<dbReference type="CDD" id="cd00109">
    <property type="entry name" value="Kunitz-type"/>
    <property type="match status" value="1"/>
</dbReference>
<dbReference type="SMART" id="SM00131">
    <property type="entry name" value="KU"/>
    <property type="match status" value="1"/>
</dbReference>
<feature type="signal peptide" evidence="1">
    <location>
        <begin position="1"/>
        <end position="19"/>
    </location>
</feature>
<dbReference type="Gene3D" id="4.10.410.10">
    <property type="entry name" value="Pancreatic trypsin inhibitor Kunitz domain"/>
    <property type="match status" value="1"/>
</dbReference>
<dbReference type="AlphaFoldDB" id="A0AAD4JZ67"/>
<dbReference type="InterPro" id="IPR036880">
    <property type="entry name" value="Kunitz_BPTI_sf"/>
</dbReference>
<proteinExistence type="predicted"/>
<accession>A0AAD4JZ67</accession>
<evidence type="ECO:0000313" key="4">
    <source>
        <dbReference type="Proteomes" id="UP001200034"/>
    </source>
</evidence>
<feature type="non-terminal residue" evidence="3">
    <location>
        <position position="92"/>
    </location>
</feature>
<protein>
    <recommendedName>
        <fullName evidence="2">BPTI/Kunitz inhibitor domain-containing protein</fullName>
    </recommendedName>
</protein>
<dbReference type="Proteomes" id="UP001200034">
    <property type="component" value="Unassembled WGS sequence"/>
</dbReference>
<dbReference type="SUPFAM" id="SSF57362">
    <property type="entry name" value="BPTI-like"/>
    <property type="match status" value="1"/>
</dbReference>
<name>A0AAD4JZ67_9MUSC</name>
<organism evidence="3 4">
    <name type="scientific">Drosophila rubida</name>
    <dbReference type="NCBI Taxonomy" id="30044"/>
    <lineage>
        <taxon>Eukaryota</taxon>
        <taxon>Metazoa</taxon>
        <taxon>Ecdysozoa</taxon>
        <taxon>Arthropoda</taxon>
        <taxon>Hexapoda</taxon>
        <taxon>Insecta</taxon>
        <taxon>Pterygota</taxon>
        <taxon>Neoptera</taxon>
        <taxon>Endopterygota</taxon>
        <taxon>Diptera</taxon>
        <taxon>Brachycera</taxon>
        <taxon>Muscomorpha</taxon>
        <taxon>Ephydroidea</taxon>
        <taxon>Drosophilidae</taxon>
        <taxon>Drosophila</taxon>
    </lineage>
</organism>